<keyword evidence="2" id="KW-0547">Nucleotide-binding</keyword>
<dbReference type="Pfam" id="PF13635">
    <property type="entry name" value="DUF4143"/>
    <property type="match status" value="1"/>
</dbReference>
<dbReference type="Proteomes" id="UP000297475">
    <property type="component" value="Unassembled WGS sequence"/>
</dbReference>
<dbReference type="InterPro" id="IPR003593">
    <property type="entry name" value="AAA+_ATPase"/>
</dbReference>
<reference evidence="2 3" key="1">
    <citation type="submission" date="2019-04" db="EMBL/GenBank/DDBJ databases">
        <title>Natronospirillum operosus gen. nov., sp. nov., a haloalkaliphilic satellite isolated from decaying biomass of laboratory culture of cyanobacterium Geitlerinema sp. and proposal of Natronospirillaceae fam. nov. and Saccharospirillaceae fam. nov.</title>
        <authorList>
            <person name="Kevbrin V."/>
            <person name="Boltyanskaya Y."/>
            <person name="Koziaeva V."/>
            <person name="Grouzdev D.S."/>
            <person name="Park M."/>
            <person name="Cho J."/>
        </authorList>
    </citation>
    <scope>NUCLEOTIDE SEQUENCE [LARGE SCALE GENOMIC DNA]</scope>
    <source>
        <strain evidence="2 3">G-116</strain>
    </source>
</reference>
<organism evidence="2 3">
    <name type="scientific">Natronospirillum operosum</name>
    <dbReference type="NCBI Taxonomy" id="2759953"/>
    <lineage>
        <taxon>Bacteria</taxon>
        <taxon>Pseudomonadati</taxon>
        <taxon>Pseudomonadota</taxon>
        <taxon>Gammaproteobacteria</taxon>
        <taxon>Oceanospirillales</taxon>
        <taxon>Natronospirillaceae</taxon>
        <taxon>Natronospirillum</taxon>
    </lineage>
</organism>
<dbReference type="SMART" id="SM00382">
    <property type="entry name" value="AAA"/>
    <property type="match status" value="1"/>
</dbReference>
<dbReference type="AlphaFoldDB" id="A0A4Z0W9K3"/>
<sequence length="416" mass="46483">MEFRRTQAQTLNGRLKESPRTLTIIAGPRQVGKSTLVRQVLGSFHSHYASADQAPDNSVPLIGEPLGDISSLPGSPPTADWLIRQWEIARARARQMPADRYFVLAIDEIQKVPRWSDVVKGLWDADRMQGLNLHVVLLGSAPLLMQEGLAESLAGRFELISLTHWSYTEMRDAFDLSLDEYIYFGGYPGTATFRYEESRWREYVRDALVSPNIQKDILQMTRVDKPALLRSLFELGCHYSGQIISYTKLVGQLQDAGNTTTLAHYLQLLAQAGLLTGLTKFAGQKHRQRASSPKLHVLNTALISAQGDYTFDAARADRSYWGRLVESSVGAHLCNSAEPELQVQYWREGAHEVDFILTQGKRQVALEVKSGQGTIKTKGMAIFQRKYPEATGRIVGSGGIPLDEFLAQPASHWLEE</sequence>
<feature type="domain" description="AAA+ ATPase" evidence="1">
    <location>
        <begin position="19"/>
        <end position="188"/>
    </location>
</feature>
<dbReference type="RefSeq" id="WP_135483485.1">
    <property type="nucleotide sequence ID" value="NZ_SRMF01000004.1"/>
</dbReference>
<dbReference type="InterPro" id="IPR041682">
    <property type="entry name" value="AAA_14"/>
</dbReference>
<comment type="caution">
    <text evidence="2">The sequence shown here is derived from an EMBL/GenBank/DDBJ whole genome shotgun (WGS) entry which is preliminary data.</text>
</comment>
<evidence type="ECO:0000313" key="2">
    <source>
        <dbReference type="EMBL" id="TGG92813.1"/>
    </source>
</evidence>
<dbReference type="PANTHER" id="PTHR43566">
    <property type="entry name" value="CONSERVED PROTEIN"/>
    <property type="match status" value="1"/>
</dbReference>
<accession>A0A4Z0W9K3</accession>
<keyword evidence="2" id="KW-0067">ATP-binding</keyword>
<dbReference type="GO" id="GO:0005524">
    <property type="term" value="F:ATP binding"/>
    <property type="evidence" value="ECO:0007669"/>
    <property type="project" value="UniProtKB-KW"/>
</dbReference>
<dbReference type="OrthoDB" id="128089at2"/>
<dbReference type="Pfam" id="PF13173">
    <property type="entry name" value="AAA_14"/>
    <property type="match status" value="1"/>
</dbReference>
<dbReference type="InterPro" id="IPR027417">
    <property type="entry name" value="P-loop_NTPase"/>
</dbReference>
<gene>
    <name evidence="2" type="ORF">E4656_11840</name>
</gene>
<dbReference type="SUPFAM" id="SSF52540">
    <property type="entry name" value="P-loop containing nucleoside triphosphate hydrolases"/>
    <property type="match status" value="1"/>
</dbReference>
<keyword evidence="3" id="KW-1185">Reference proteome</keyword>
<protein>
    <submittedName>
        <fullName evidence="2">ATP-binding protein</fullName>
    </submittedName>
</protein>
<evidence type="ECO:0000313" key="3">
    <source>
        <dbReference type="Proteomes" id="UP000297475"/>
    </source>
</evidence>
<dbReference type="EMBL" id="SRMF01000004">
    <property type="protein sequence ID" value="TGG92813.1"/>
    <property type="molecule type" value="Genomic_DNA"/>
</dbReference>
<name>A0A4Z0W9K3_9GAMM</name>
<proteinExistence type="predicted"/>
<evidence type="ECO:0000259" key="1">
    <source>
        <dbReference type="SMART" id="SM00382"/>
    </source>
</evidence>
<dbReference type="InterPro" id="IPR025420">
    <property type="entry name" value="DUF4143"/>
</dbReference>
<dbReference type="PANTHER" id="PTHR43566:SF1">
    <property type="entry name" value="AAA+ ATPASE DOMAIN-CONTAINING PROTEIN"/>
    <property type="match status" value="1"/>
</dbReference>